<feature type="transmembrane region" description="Helical" evidence="1">
    <location>
        <begin position="7"/>
        <end position="31"/>
    </location>
</feature>
<name>A0A067MCD7_BOTB1</name>
<evidence type="ECO:0000313" key="3">
    <source>
        <dbReference type="Proteomes" id="UP000027195"/>
    </source>
</evidence>
<dbReference type="EMBL" id="KL198045">
    <property type="protein sequence ID" value="KDQ13234.1"/>
    <property type="molecule type" value="Genomic_DNA"/>
</dbReference>
<gene>
    <name evidence="2" type="ORF">BOTBODRAFT_398922</name>
</gene>
<dbReference type="AlphaFoldDB" id="A0A067MCD7"/>
<dbReference type="InParanoid" id="A0A067MCD7"/>
<dbReference type="HOGENOM" id="CLU_2527150_0_0_1"/>
<evidence type="ECO:0000256" key="1">
    <source>
        <dbReference type="SAM" id="Phobius"/>
    </source>
</evidence>
<protein>
    <submittedName>
        <fullName evidence="2">Uncharacterized protein</fullName>
    </submittedName>
</protein>
<proteinExistence type="predicted"/>
<keyword evidence="1" id="KW-0812">Transmembrane</keyword>
<dbReference type="Proteomes" id="UP000027195">
    <property type="component" value="Unassembled WGS sequence"/>
</dbReference>
<keyword evidence="3" id="KW-1185">Reference proteome</keyword>
<organism evidence="2 3">
    <name type="scientific">Botryobasidium botryosum (strain FD-172 SS1)</name>
    <dbReference type="NCBI Taxonomy" id="930990"/>
    <lineage>
        <taxon>Eukaryota</taxon>
        <taxon>Fungi</taxon>
        <taxon>Dikarya</taxon>
        <taxon>Basidiomycota</taxon>
        <taxon>Agaricomycotina</taxon>
        <taxon>Agaricomycetes</taxon>
        <taxon>Cantharellales</taxon>
        <taxon>Botryobasidiaceae</taxon>
        <taxon>Botryobasidium</taxon>
    </lineage>
</organism>
<evidence type="ECO:0000313" key="2">
    <source>
        <dbReference type="EMBL" id="KDQ13234.1"/>
    </source>
</evidence>
<feature type="transmembrane region" description="Helical" evidence="1">
    <location>
        <begin position="51"/>
        <end position="71"/>
    </location>
</feature>
<keyword evidence="1" id="KW-1133">Transmembrane helix</keyword>
<sequence>MGPHCHYCFLLLYTYLFSPLRCPLIWSFPFFSSFPAQHYTASHVTSLAVSYFQWGFLPDNSIGVRYIRILLKRRRVPLLVRQRT</sequence>
<reference evidence="3" key="1">
    <citation type="journal article" date="2014" name="Proc. Natl. Acad. Sci. U.S.A.">
        <title>Extensive sampling of basidiomycete genomes demonstrates inadequacy of the white-rot/brown-rot paradigm for wood decay fungi.</title>
        <authorList>
            <person name="Riley R."/>
            <person name="Salamov A.A."/>
            <person name="Brown D.W."/>
            <person name="Nagy L.G."/>
            <person name="Floudas D."/>
            <person name="Held B.W."/>
            <person name="Levasseur A."/>
            <person name="Lombard V."/>
            <person name="Morin E."/>
            <person name="Otillar R."/>
            <person name="Lindquist E.A."/>
            <person name="Sun H."/>
            <person name="LaButti K.M."/>
            <person name="Schmutz J."/>
            <person name="Jabbour D."/>
            <person name="Luo H."/>
            <person name="Baker S.E."/>
            <person name="Pisabarro A.G."/>
            <person name="Walton J.D."/>
            <person name="Blanchette R.A."/>
            <person name="Henrissat B."/>
            <person name="Martin F."/>
            <person name="Cullen D."/>
            <person name="Hibbett D.S."/>
            <person name="Grigoriev I.V."/>
        </authorList>
    </citation>
    <scope>NUCLEOTIDE SEQUENCE [LARGE SCALE GENOMIC DNA]</scope>
    <source>
        <strain evidence="3">FD-172 SS1</strain>
    </source>
</reference>
<accession>A0A067MCD7</accession>
<keyword evidence="1" id="KW-0472">Membrane</keyword>